<dbReference type="RefSeq" id="WP_386100255.1">
    <property type="nucleotide sequence ID" value="NZ_JBHUOZ010000003.1"/>
</dbReference>
<dbReference type="Gene3D" id="2.40.70.10">
    <property type="entry name" value="Acid Proteases"/>
    <property type="match status" value="1"/>
</dbReference>
<keyword evidence="3" id="KW-1185">Reference proteome</keyword>
<organism evidence="2 3">
    <name type="scientific">Terrimonas rubra</name>
    <dbReference type="NCBI Taxonomy" id="1035890"/>
    <lineage>
        <taxon>Bacteria</taxon>
        <taxon>Pseudomonadati</taxon>
        <taxon>Bacteroidota</taxon>
        <taxon>Chitinophagia</taxon>
        <taxon>Chitinophagales</taxon>
        <taxon>Chitinophagaceae</taxon>
        <taxon>Terrimonas</taxon>
    </lineage>
</organism>
<protein>
    <recommendedName>
        <fullName evidence="4">Aspartyl protease</fullName>
    </recommendedName>
</protein>
<name>A0ABW6A714_9BACT</name>
<dbReference type="EMBL" id="JBHUOZ010000003">
    <property type="protein sequence ID" value="MFD2920934.1"/>
    <property type="molecule type" value="Genomic_DNA"/>
</dbReference>
<feature type="signal peptide" evidence="1">
    <location>
        <begin position="1"/>
        <end position="20"/>
    </location>
</feature>
<reference evidence="3" key="1">
    <citation type="journal article" date="2019" name="Int. J. Syst. Evol. Microbiol.">
        <title>The Global Catalogue of Microorganisms (GCM) 10K type strain sequencing project: providing services to taxonomists for standard genome sequencing and annotation.</title>
        <authorList>
            <consortium name="The Broad Institute Genomics Platform"/>
            <consortium name="The Broad Institute Genome Sequencing Center for Infectious Disease"/>
            <person name="Wu L."/>
            <person name="Ma J."/>
        </authorList>
    </citation>
    <scope>NUCLEOTIDE SEQUENCE [LARGE SCALE GENOMIC DNA]</scope>
    <source>
        <strain evidence="3">KCTC 23299</strain>
    </source>
</reference>
<comment type="caution">
    <text evidence="2">The sequence shown here is derived from an EMBL/GenBank/DDBJ whole genome shotgun (WGS) entry which is preliminary data.</text>
</comment>
<feature type="chain" id="PRO_5046952392" description="Aspartyl protease" evidence="1">
    <location>
        <begin position="21"/>
        <end position="294"/>
    </location>
</feature>
<gene>
    <name evidence="2" type="ORF">ACFS6H_14515</name>
</gene>
<evidence type="ECO:0000256" key="1">
    <source>
        <dbReference type="SAM" id="SignalP"/>
    </source>
</evidence>
<accession>A0ABW6A714</accession>
<evidence type="ECO:0008006" key="4">
    <source>
        <dbReference type="Google" id="ProtNLM"/>
    </source>
</evidence>
<dbReference type="Proteomes" id="UP001597511">
    <property type="component" value="Unassembled WGS sequence"/>
</dbReference>
<evidence type="ECO:0000313" key="2">
    <source>
        <dbReference type="EMBL" id="MFD2920934.1"/>
    </source>
</evidence>
<evidence type="ECO:0000313" key="3">
    <source>
        <dbReference type="Proteomes" id="UP001597511"/>
    </source>
</evidence>
<keyword evidence="1" id="KW-0732">Signal</keyword>
<sequence>MSRLICSLLIASLFTVNVFAQTLVSDTIPLTINEQNTIFVKAVFNRQDTFNLNFDTGTTELVLTNQTLKNRLKGTTKLYDTFYNLEIGSRSYQSKVYDAELTGHGTDGRFGWDLFKDKVVELNYDKGLMVVHERMPGQVINDNTYTRLAINYFDNVFTVQSSMIQNGVTSKDSFLFDTGYQRTAMLDNDLLQKAGFPVETMEEIKKVVMKGAKGNEVPVITSNLEKLMIGNYALQDVPVQQITGSKPMRGHDIHILGNEVLKRFNTFLDFTNKVIYMKPNKLYDVEYVEKKKNV</sequence>
<dbReference type="InterPro" id="IPR021109">
    <property type="entry name" value="Peptidase_aspartic_dom_sf"/>
</dbReference>
<proteinExistence type="predicted"/>